<reference evidence="3" key="1">
    <citation type="submission" date="2018-05" db="EMBL/GenBank/DDBJ databases">
        <title>Zavarzinia sp. HR-AS.</title>
        <authorList>
            <person name="Lee Y."/>
            <person name="Jeon C.O."/>
        </authorList>
    </citation>
    <scope>NUCLEOTIDE SEQUENCE [LARGE SCALE GENOMIC DNA]</scope>
    <source>
        <strain evidence="3">DSM 1231</strain>
    </source>
</reference>
<dbReference type="OrthoDB" id="9799278at2"/>
<accession>A0A317E5S8</accession>
<evidence type="ECO:0000259" key="1">
    <source>
        <dbReference type="Pfam" id="PF04230"/>
    </source>
</evidence>
<dbReference type="Proteomes" id="UP000246077">
    <property type="component" value="Unassembled WGS sequence"/>
</dbReference>
<gene>
    <name evidence="2" type="ORF">DKG75_05935</name>
</gene>
<name>A0A317E5S8_9PROT</name>
<dbReference type="EMBL" id="QGLF01000002">
    <property type="protein sequence ID" value="PWR21546.1"/>
    <property type="molecule type" value="Genomic_DNA"/>
</dbReference>
<keyword evidence="3" id="KW-1185">Reference proteome</keyword>
<evidence type="ECO:0000313" key="3">
    <source>
        <dbReference type="Proteomes" id="UP000246077"/>
    </source>
</evidence>
<dbReference type="RefSeq" id="WP_109920191.1">
    <property type="nucleotide sequence ID" value="NZ_QGLF01000002.1"/>
</dbReference>
<evidence type="ECO:0000313" key="2">
    <source>
        <dbReference type="EMBL" id="PWR21546.1"/>
    </source>
</evidence>
<dbReference type="Pfam" id="PF04230">
    <property type="entry name" value="PS_pyruv_trans"/>
    <property type="match status" value="1"/>
</dbReference>
<feature type="domain" description="Polysaccharide pyruvyl transferase" evidence="1">
    <location>
        <begin position="13"/>
        <end position="298"/>
    </location>
</feature>
<sequence>MKIGILTFHCAHNHGAVLQAYALQNFLSENGYQVEIIDYRPDYLIYPYEPFAAYKNLRSLIGGVILFPQRFIKHKRFEKFINNNLVLSSIKYFNGAFKKEYDFFVLGSDQIWNSTITNGDPVFFGNFDRREESKIIAYAASMEVDREDDSVELSTHQTELQKFSSIGVREDILQDKIQKLAYCEVRTVLDPTLLVDSSVFNNIISRTQDEKYILVYQVKKDTWARKLSTFISKKINIPKIIFSASSIEKADLFNKYAAISPQKFLGLFSGTDYVVTTSFHGVAFSIIFRKQFVCIVNKERGNYRISSLLKKLGLIDRMIYAGSLPPKNVIDYDVVYKILEQERLVSSNFLLNSLKF</sequence>
<dbReference type="AlphaFoldDB" id="A0A317E5S8"/>
<comment type="caution">
    <text evidence="2">The sequence shown here is derived from an EMBL/GenBank/DDBJ whole genome shotgun (WGS) entry which is preliminary data.</text>
</comment>
<organism evidence="2 3">
    <name type="scientific">Zavarzinia compransoris</name>
    <dbReference type="NCBI Taxonomy" id="1264899"/>
    <lineage>
        <taxon>Bacteria</taxon>
        <taxon>Pseudomonadati</taxon>
        <taxon>Pseudomonadota</taxon>
        <taxon>Alphaproteobacteria</taxon>
        <taxon>Rhodospirillales</taxon>
        <taxon>Zavarziniaceae</taxon>
        <taxon>Zavarzinia</taxon>
    </lineage>
</organism>
<dbReference type="InterPro" id="IPR007345">
    <property type="entry name" value="Polysacch_pyruvyl_Trfase"/>
</dbReference>
<proteinExistence type="predicted"/>
<protein>
    <recommendedName>
        <fullName evidence="1">Polysaccharide pyruvyl transferase domain-containing protein</fullName>
    </recommendedName>
</protein>